<sequence length="63" mass="7354">MSENFYYALNFIAIDNKQLLGFKMTKTSNGYELKLKDAIPFKHTITNVVYDPEGHYGYILKMD</sequence>
<organism evidence="1 2">
    <name type="scientific">Lacinutrix neustonica</name>
    <dbReference type="NCBI Taxonomy" id="2980107"/>
    <lineage>
        <taxon>Bacteria</taxon>
        <taxon>Pseudomonadati</taxon>
        <taxon>Bacteroidota</taxon>
        <taxon>Flavobacteriia</taxon>
        <taxon>Flavobacteriales</taxon>
        <taxon>Flavobacteriaceae</taxon>
        <taxon>Lacinutrix</taxon>
    </lineage>
</organism>
<dbReference type="EMBL" id="CP113088">
    <property type="protein sequence ID" value="WAC01211.1"/>
    <property type="molecule type" value="Genomic_DNA"/>
</dbReference>
<dbReference type="RefSeq" id="WP_267675827.1">
    <property type="nucleotide sequence ID" value="NZ_CP113088.1"/>
</dbReference>
<name>A0A9E8MTU5_9FLAO</name>
<gene>
    <name evidence="1" type="ORF">N7U66_13865</name>
</gene>
<evidence type="ECO:0000313" key="2">
    <source>
        <dbReference type="Proteomes" id="UP001164705"/>
    </source>
</evidence>
<dbReference type="Proteomes" id="UP001164705">
    <property type="component" value="Chromosome"/>
</dbReference>
<accession>A0A9E8MTU5</accession>
<dbReference type="AlphaFoldDB" id="A0A9E8MTU5"/>
<proteinExistence type="predicted"/>
<keyword evidence="2" id="KW-1185">Reference proteome</keyword>
<dbReference type="KEGG" id="lnu:N7U66_13865"/>
<protein>
    <submittedName>
        <fullName evidence="1">Uncharacterized protein</fullName>
    </submittedName>
</protein>
<reference evidence="1" key="1">
    <citation type="submission" date="2022-11" db="EMBL/GenBank/DDBJ databases">
        <title>Lacinutrix neustonica HL-RS19T sp. nov., isolated from the surface microlayer sample of brackish Lake Shihwa.</title>
        <authorList>
            <person name="Choi J.Y."/>
            <person name="Hwang C.Y."/>
        </authorList>
    </citation>
    <scope>NUCLEOTIDE SEQUENCE</scope>
    <source>
        <strain evidence="1">HL-RS19</strain>
    </source>
</reference>
<evidence type="ECO:0000313" key="1">
    <source>
        <dbReference type="EMBL" id="WAC01211.1"/>
    </source>
</evidence>